<dbReference type="RefSeq" id="XP_012574493.1">
    <property type="nucleotide sequence ID" value="XM_012719039.2"/>
</dbReference>
<accession>A0A1S3EGF9</accession>
<feature type="coiled-coil region" evidence="1">
    <location>
        <begin position="171"/>
        <end position="205"/>
    </location>
</feature>
<gene>
    <name evidence="4" type="primary">LOC105852670</name>
</gene>
<organism evidence="3 4">
    <name type="scientific">Cicer arietinum</name>
    <name type="common">Chickpea</name>
    <name type="synonym">Garbanzo</name>
    <dbReference type="NCBI Taxonomy" id="3827"/>
    <lineage>
        <taxon>Eukaryota</taxon>
        <taxon>Viridiplantae</taxon>
        <taxon>Streptophyta</taxon>
        <taxon>Embryophyta</taxon>
        <taxon>Tracheophyta</taxon>
        <taxon>Spermatophyta</taxon>
        <taxon>Magnoliopsida</taxon>
        <taxon>eudicotyledons</taxon>
        <taxon>Gunneridae</taxon>
        <taxon>Pentapetalae</taxon>
        <taxon>rosids</taxon>
        <taxon>fabids</taxon>
        <taxon>Fabales</taxon>
        <taxon>Fabaceae</taxon>
        <taxon>Papilionoideae</taxon>
        <taxon>50 kb inversion clade</taxon>
        <taxon>NPAAA clade</taxon>
        <taxon>Hologalegina</taxon>
        <taxon>IRL clade</taxon>
        <taxon>Cicereae</taxon>
        <taxon>Cicer</taxon>
    </lineage>
</organism>
<reference evidence="3" key="1">
    <citation type="journal article" date="2013" name="Nat. Biotechnol.">
        <title>Draft genome sequence of chickpea (Cicer arietinum) provides a resource for trait improvement.</title>
        <authorList>
            <person name="Varshney R.K."/>
            <person name="Song C."/>
            <person name="Saxena R.K."/>
            <person name="Azam S."/>
            <person name="Yu S."/>
            <person name="Sharpe A.G."/>
            <person name="Cannon S."/>
            <person name="Baek J."/>
            <person name="Rosen B.D."/>
            <person name="Tar'an B."/>
            <person name="Millan T."/>
            <person name="Zhang X."/>
            <person name="Ramsay L.D."/>
            <person name="Iwata A."/>
            <person name="Wang Y."/>
            <person name="Nelson W."/>
            <person name="Farmer A.D."/>
            <person name="Gaur P.M."/>
            <person name="Soderlund C."/>
            <person name="Penmetsa R.V."/>
            <person name="Xu C."/>
            <person name="Bharti A.K."/>
            <person name="He W."/>
            <person name="Winter P."/>
            <person name="Zhao S."/>
            <person name="Hane J.K."/>
            <person name="Carrasquilla-Garcia N."/>
            <person name="Condie J.A."/>
            <person name="Upadhyaya H.D."/>
            <person name="Luo M.C."/>
            <person name="Thudi M."/>
            <person name="Gowda C.L."/>
            <person name="Singh N.P."/>
            <person name="Lichtenzveig J."/>
            <person name="Gali K.K."/>
            <person name="Rubio J."/>
            <person name="Nadarajan N."/>
            <person name="Dolezel J."/>
            <person name="Bansal K.C."/>
            <person name="Xu X."/>
            <person name="Edwards D."/>
            <person name="Zhang G."/>
            <person name="Kahl G."/>
            <person name="Gil J."/>
            <person name="Singh K.B."/>
            <person name="Datta S.K."/>
            <person name="Jackson S.A."/>
            <person name="Wang J."/>
            <person name="Cook D.R."/>
        </authorList>
    </citation>
    <scope>NUCLEOTIDE SEQUENCE [LARGE SCALE GENOMIC DNA]</scope>
    <source>
        <strain evidence="3">cv. CDC Frontier</strain>
    </source>
</reference>
<feature type="region of interest" description="Disordered" evidence="2">
    <location>
        <begin position="1"/>
        <end position="61"/>
    </location>
</feature>
<feature type="region of interest" description="Disordered" evidence="2">
    <location>
        <begin position="238"/>
        <end position="292"/>
    </location>
</feature>
<feature type="compositionally biased region" description="Acidic residues" evidence="2">
    <location>
        <begin position="407"/>
        <end position="423"/>
    </location>
</feature>
<keyword evidence="1" id="KW-0175">Coiled coil</keyword>
<protein>
    <submittedName>
        <fullName evidence="4">Uncharacterized protein LOC105852670</fullName>
    </submittedName>
</protein>
<dbReference type="OrthoDB" id="1913411at2759"/>
<dbReference type="Proteomes" id="UP000087171">
    <property type="component" value="Chromosome Ca8"/>
</dbReference>
<keyword evidence="3" id="KW-1185">Reference proteome</keyword>
<dbReference type="GeneID" id="105852670"/>
<proteinExistence type="predicted"/>
<dbReference type="AlphaFoldDB" id="A0A1S3EGF9"/>
<sequence length="423" mass="47441">MDNNPPFLQPQNTRDKAATRMTIDINSTNFSTSNDNVPNSNQQQQPPPPLPHPQQGHAFAHSPFPFWMPQVVAPAVHGGGSSSTTQTIGYTYSCYPAAWNQSVHLAQMHQLQHPYVPNFVGTSSFSSETPNIPGESSLQIENIKQHENLSPKHKKLWEEQLMKNFQLRNTVSRLQDEVSNYNYRLTKIEEELSSLKLKAEKSTNETVRKEVSPLEHRAERSVDEAVRIEFLSLKHQAEKPTNETVETIPVRTEQPRKRGRPRKLSIPSTDAPHESQSRAIGKSPAPSKPQFKSKEPIFEKVILKERTFPSTACGGQVNQGSHGGPSLGPYVNFEPSKPDKGLSMGVPDQCNLQFYAQHLRNSGKIYGTPSPYPTRPVLSLVNKNVFYKRSFIPNVANEEGASKEHEDENEEEVRDDEDTCSAA</sequence>
<evidence type="ECO:0000256" key="2">
    <source>
        <dbReference type="SAM" id="MobiDB-lite"/>
    </source>
</evidence>
<dbReference type="KEGG" id="cam:105852670"/>
<evidence type="ECO:0000313" key="4">
    <source>
        <dbReference type="RefSeq" id="XP_012574493.1"/>
    </source>
</evidence>
<name>A0A1S3EGF9_CICAR</name>
<evidence type="ECO:0000256" key="1">
    <source>
        <dbReference type="SAM" id="Coils"/>
    </source>
</evidence>
<feature type="region of interest" description="Disordered" evidence="2">
    <location>
        <begin position="396"/>
        <end position="423"/>
    </location>
</feature>
<evidence type="ECO:0000313" key="3">
    <source>
        <dbReference type="Proteomes" id="UP000087171"/>
    </source>
</evidence>
<feature type="compositionally biased region" description="Polar residues" evidence="2">
    <location>
        <begin position="24"/>
        <end position="41"/>
    </location>
</feature>
<reference evidence="4" key="2">
    <citation type="submission" date="2025-08" db="UniProtKB">
        <authorList>
            <consortium name="RefSeq"/>
        </authorList>
    </citation>
    <scope>IDENTIFICATION</scope>
    <source>
        <tissue evidence="4">Etiolated seedlings</tissue>
    </source>
</reference>